<evidence type="ECO:0000259" key="9">
    <source>
        <dbReference type="Pfam" id="PF03807"/>
    </source>
</evidence>
<dbReference type="PANTHER" id="PTHR21089">
    <property type="entry name" value="SHIKIMATE DEHYDROGENASE"/>
    <property type="match status" value="1"/>
</dbReference>
<dbReference type="EC" id="4.2.1.10" evidence="7"/>
<dbReference type="AlphaFoldDB" id="A0A518G4F0"/>
<dbReference type="SUPFAM" id="SSF51569">
    <property type="entry name" value="Aldolase"/>
    <property type="match status" value="1"/>
</dbReference>
<evidence type="ECO:0000259" key="10">
    <source>
        <dbReference type="Pfam" id="PF08501"/>
    </source>
</evidence>
<dbReference type="InterPro" id="IPR036291">
    <property type="entry name" value="NAD(P)-bd_dom_sf"/>
</dbReference>
<dbReference type="Pfam" id="PF08501">
    <property type="entry name" value="Shikimate_dh_N"/>
    <property type="match status" value="1"/>
</dbReference>
<dbReference type="InterPro" id="IPR011342">
    <property type="entry name" value="Shikimate_DH"/>
</dbReference>
<dbReference type="Pfam" id="PF18317">
    <property type="entry name" value="SDH_C"/>
    <property type="match status" value="1"/>
</dbReference>
<sequence>MLCVTIGRSRHKAMIAEYQFLAEKGADLVEMRLDYIGRHIDLTRLLANRPCPVVVTCRRKEDGGRWDKSEEERLMILRNAIASGVDFVDLEEDVAGSIPRYGATKRIVSLHNFEFTPNNLEEIHGRLADLDADVVKIATMANSFTDCIRMLRLVESAKVPTIGLCMGDTGVITRVLGLRYGSPFTYTTMSSERKIAPGQVTFDTMRDVYRAKEIDADTKLFGVVADPVSHSLSPQIHNAAFKHDNLNYRYLPFRIAADELPLFLQWCKETGVGGLSVTIPHKEAMLELMSQAESATTNIGAINTVAIDGNEASGYNTDYRAAMDCLQEALSTQNTMQKKGAPPGQPEELFRGRGALIMGAGGVARAIAYGLRQRGAVVTIASRTEERAKKLARDIGGKAISWEARYSLQPGILVNCTPIGMHPDVDSTPYDKAKLLNETIVFDTVYNPEHTLLIKDARAAGCFVVNGLDMFVRQAAYQYKLFTGLEPPSKLMRETVKKITSPVKF</sequence>
<dbReference type="InterPro" id="IPR013785">
    <property type="entry name" value="Aldolase_TIM"/>
</dbReference>
<feature type="binding site" evidence="8">
    <location>
        <position position="303"/>
    </location>
    <ligand>
        <name>shikimate</name>
        <dbReference type="ChEBI" id="CHEBI:36208"/>
    </ligand>
</feature>
<dbReference type="Gene3D" id="3.40.50.720">
    <property type="entry name" value="NAD(P)-binding Rossmann-like Domain"/>
    <property type="match status" value="1"/>
</dbReference>
<evidence type="ECO:0000256" key="6">
    <source>
        <dbReference type="ARBA" id="ARBA00049442"/>
    </source>
</evidence>
<protein>
    <recommendedName>
        <fullName evidence="7 8">Multifunctional fusion protein</fullName>
    </recommendedName>
    <domain>
        <recommendedName>
            <fullName evidence="7">3-dehydroquinate dehydratase</fullName>
            <shortName evidence="7">3-dehydroquinase</shortName>
            <ecNumber evidence="7">4.2.1.10</ecNumber>
        </recommendedName>
        <alternativeName>
            <fullName evidence="7">Type I DHQase</fullName>
        </alternativeName>
        <alternativeName>
            <fullName evidence="7">Type I dehydroquinase</fullName>
            <shortName evidence="7">DHQ1</shortName>
        </alternativeName>
    </domain>
    <domain>
        <recommendedName>
            <fullName evidence="8">Shikimate dehydrogenase (NADP(+))</fullName>
            <shortName evidence="8">SDH</shortName>
            <ecNumber evidence="8">1.1.1.25</ecNumber>
        </recommendedName>
    </domain>
</protein>
<dbReference type="Gene3D" id="3.40.50.10860">
    <property type="entry name" value="Leucine Dehydrogenase, chain A, domain 1"/>
    <property type="match status" value="1"/>
</dbReference>
<evidence type="ECO:0000256" key="8">
    <source>
        <dbReference type="HAMAP-Rule" id="MF_00222"/>
    </source>
</evidence>
<feature type="active site" description="Schiff-base intermediate with substrate" evidence="7">
    <location>
        <position position="136"/>
    </location>
</feature>
<feature type="binding site" evidence="8">
    <location>
        <position position="467"/>
    </location>
    <ligand>
        <name>NADP(+)</name>
        <dbReference type="ChEBI" id="CHEBI:58349"/>
    </ligand>
</feature>
<feature type="binding site" evidence="8">
    <location>
        <position position="474"/>
    </location>
    <ligand>
        <name>shikimate</name>
        <dbReference type="ChEBI" id="CHEBI:36208"/>
    </ligand>
</feature>
<feature type="domain" description="Pyrroline-5-carboxylate reductase catalytic N-terminal" evidence="9">
    <location>
        <begin position="357"/>
        <end position="443"/>
    </location>
</feature>
<dbReference type="GO" id="GO:0005829">
    <property type="term" value="C:cytosol"/>
    <property type="evidence" value="ECO:0007669"/>
    <property type="project" value="TreeGrafter"/>
</dbReference>
<dbReference type="InterPro" id="IPR022893">
    <property type="entry name" value="Shikimate_DH_fam"/>
</dbReference>
<evidence type="ECO:0000313" key="12">
    <source>
        <dbReference type="EMBL" id="QDV23468.1"/>
    </source>
</evidence>
<keyword evidence="3 8" id="KW-0521">NADP</keyword>
<feature type="binding site" evidence="7">
    <location>
        <position position="58"/>
    </location>
    <ligand>
        <name>3-dehydroquinate</name>
        <dbReference type="ChEBI" id="CHEBI:32364"/>
    </ligand>
</feature>
<dbReference type="Pfam" id="PF03807">
    <property type="entry name" value="F420_oxidored"/>
    <property type="match status" value="1"/>
</dbReference>
<feature type="binding site" evidence="7">
    <location>
        <begin position="30"/>
        <end position="32"/>
    </location>
    <ligand>
        <name>3-dehydroquinate</name>
        <dbReference type="ChEBI" id="CHEBI:32364"/>
    </ligand>
</feature>
<organism evidence="12 13">
    <name type="scientific">Aureliella helgolandensis</name>
    <dbReference type="NCBI Taxonomy" id="2527968"/>
    <lineage>
        <taxon>Bacteria</taxon>
        <taxon>Pseudomonadati</taxon>
        <taxon>Planctomycetota</taxon>
        <taxon>Planctomycetia</taxon>
        <taxon>Pirellulales</taxon>
        <taxon>Pirellulaceae</taxon>
        <taxon>Aureliella</taxon>
    </lineage>
</organism>
<dbReference type="UniPathway" id="UPA00053">
    <property type="reaction ID" value="UER00086"/>
</dbReference>
<dbReference type="GO" id="GO:0009073">
    <property type="term" value="P:aromatic amino acid family biosynthetic process"/>
    <property type="evidence" value="ECO:0007669"/>
    <property type="project" value="UniProtKB-KW"/>
</dbReference>
<dbReference type="EMBL" id="CP036298">
    <property type="protein sequence ID" value="QDV23468.1"/>
    <property type="molecule type" value="Genomic_DNA"/>
</dbReference>
<keyword evidence="2 7" id="KW-0028">Amino-acid biosynthesis</keyword>
<comment type="function">
    <text evidence="7">Involved in the third step of the chorismate pathway, which leads to the biosynthesis of aromatic amino acids. Catalyzes the cis-dehydration of 3-dehydroquinate (DHQ) and introduces the first double bond of the aromatic ring to yield 3-dehydroshikimate.</text>
</comment>
<feature type="binding site" evidence="8">
    <location>
        <begin position="359"/>
        <end position="363"/>
    </location>
    <ligand>
        <name>NADP(+)</name>
        <dbReference type="ChEBI" id="CHEBI:58349"/>
    </ligand>
</feature>
<dbReference type="InterPro" id="IPR041121">
    <property type="entry name" value="SDH_C"/>
</dbReference>
<comment type="pathway">
    <text evidence="1 8">Metabolic intermediate biosynthesis; chorismate biosynthesis; chorismate from D-erythrose 4-phosphate and phosphoenolpyruvate: step 4/7.</text>
</comment>
<keyword evidence="7" id="KW-0456">Lyase</keyword>
<dbReference type="KEGG" id="ahel:Q31a_17670"/>
<dbReference type="Proteomes" id="UP000318017">
    <property type="component" value="Chromosome"/>
</dbReference>
<dbReference type="InterPro" id="IPR001381">
    <property type="entry name" value="DHquinase_I"/>
</dbReference>
<dbReference type="Pfam" id="PF01487">
    <property type="entry name" value="DHquinase_I"/>
    <property type="match status" value="1"/>
</dbReference>
<dbReference type="GO" id="GO:0050661">
    <property type="term" value="F:NADP binding"/>
    <property type="evidence" value="ECO:0007669"/>
    <property type="project" value="InterPro"/>
</dbReference>
<dbReference type="GO" id="GO:0008652">
    <property type="term" value="P:amino acid biosynthetic process"/>
    <property type="evidence" value="ECO:0007669"/>
    <property type="project" value="UniProtKB-KW"/>
</dbReference>
<dbReference type="HAMAP" id="MF_00214">
    <property type="entry name" value="AroD"/>
    <property type="match status" value="1"/>
</dbReference>
<feature type="binding site" evidence="8">
    <location>
        <begin position="231"/>
        <end position="233"/>
    </location>
    <ligand>
        <name>shikimate</name>
        <dbReference type="ChEBI" id="CHEBI:36208"/>
    </ligand>
</feature>
<dbReference type="GO" id="GO:0004764">
    <property type="term" value="F:shikimate 3-dehydrogenase (NADP+) activity"/>
    <property type="evidence" value="ECO:0007669"/>
    <property type="project" value="UniProtKB-UniRule"/>
</dbReference>
<feature type="domain" description="SDH C-terminal" evidence="11">
    <location>
        <begin position="467"/>
        <end position="497"/>
    </location>
</feature>
<comment type="subunit">
    <text evidence="7">Homodimer.</text>
</comment>
<dbReference type="OrthoDB" id="9792692at2"/>
<dbReference type="InterPro" id="IPR046346">
    <property type="entry name" value="Aminoacid_DH-like_N_sf"/>
</dbReference>
<dbReference type="GO" id="GO:0019632">
    <property type="term" value="P:shikimate metabolic process"/>
    <property type="evidence" value="ECO:0007669"/>
    <property type="project" value="InterPro"/>
</dbReference>
<feature type="binding site" evidence="8">
    <location>
        <position position="444"/>
    </location>
    <ligand>
        <name>NADP(+)</name>
        <dbReference type="ChEBI" id="CHEBI:58349"/>
    </ligand>
</feature>
<accession>A0A518G4F0</accession>
<comment type="function">
    <text evidence="8">Involved in the biosynthesis of the chorismate, which leads to the biosynthesis of aromatic amino acids. Catalyzes the reversible NADPH linked reduction of 3-dehydroshikimate (DHSA) to yield shikimate (SA).</text>
</comment>
<keyword evidence="5 7" id="KW-0057">Aromatic amino acid biosynthesis</keyword>
<evidence type="ECO:0000256" key="2">
    <source>
        <dbReference type="ARBA" id="ARBA00022605"/>
    </source>
</evidence>
<feature type="domain" description="Shikimate dehydrogenase substrate binding N-terminal" evidence="10">
    <location>
        <begin position="223"/>
        <end position="305"/>
    </location>
</feature>
<evidence type="ECO:0000259" key="11">
    <source>
        <dbReference type="Pfam" id="PF18317"/>
    </source>
</evidence>
<feature type="binding site" evidence="8">
    <location>
        <position position="446"/>
    </location>
    <ligand>
        <name>shikimate</name>
        <dbReference type="ChEBI" id="CHEBI:36208"/>
    </ligand>
</feature>
<comment type="caution">
    <text evidence="7">Lacks conserved residue(s) required for the propagation of feature annotation.</text>
</comment>
<feature type="binding site" evidence="7">
    <location>
        <position position="174"/>
    </location>
    <ligand>
        <name>3-dehydroquinate</name>
        <dbReference type="ChEBI" id="CHEBI:32364"/>
    </ligand>
</feature>
<evidence type="ECO:0000256" key="3">
    <source>
        <dbReference type="ARBA" id="ARBA00022857"/>
    </source>
</evidence>
<keyword evidence="4 8" id="KW-0560">Oxidoreductase</keyword>
<dbReference type="EC" id="1.1.1.25" evidence="8"/>
<dbReference type="GO" id="GO:0003855">
    <property type="term" value="F:3-dehydroquinate dehydratase activity"/>
    <property type="evidence" value="ECO:0007669"/>
    <property type="project" value="UniProtKB-UniRule"/>
</dbReference>
<evidence type="ECO:0000256" key="7">
    <source>
        <dbReference type="HAMAP-Rule" id="MF_00214"/>
    </source>
</evidence>
<dbReference type="CDD" id="cd00502">
    <property type="entry name" value="DHQase_I"/>
    <property type="match status" value="1"/>
</dbReference>
<evidence type="ECO:0000313" key="13">
    <source>
        <dbReference type="Proteomes" id="UP000318017"/>
    </source>
</evidence>
<gene>
    <name evidence="8 12" type="primary">aroE</name>
    <name evidence="7" type="synonym">aroD</name>
    <name evidence="12" type="ORF">Q31a_17670</name>
</gene>
<dbReference type="InterPro" id="IPR013708">
    <property type="entry name" value="Shikimate_DH-bd_N"/>
</dbReference>
<keyword evidence="7" id="KW-0704">Schiff base</keyword>
<dbReference type="CDD" id="cd01065">
    <property type="entry name" value="NAD_bind_Shikimate_DH"/>
    <property type="match status" value="1"/>
</dbReference>
<keyword evidence="13" id="KW-1185">Reference proteome</keyword>
<feature type="binding site" evidence="8">
    <location>
        <position position="278"/>
    </location>
    <ligand>
        <name>shikimate</name>
        <dbReference type="ChEBI" id="CHEBI:36208"/>
    </ligand>
</feature>
<comment type="similarity">
    <text evidence="7">Belongs to the type-I 3-dehydroquinase family.</text>
</comment>
<evidence type="ECO:0000256" key="5">
    <source>
        <dbReference type="ARBA" id="ARBA00023141"/>
    </source>
</evidence>
<reference evidence="12 13" key="1">
    <citation type="submission" date="2019-02" db="EMBL/GenBank/DDBJ databases">
        <title>Deep-cultivation of Planctomycetes and their phenomic and genomic characterization uncovers novel biology.</title>
        <authorList>
            <person name="Wiegand S."/>
            <person name="Jogler M."/>
            <person name="Boedeker C."/>
            <person name="Pinto D."/>
            <person name="Vollmers J."/>
            <person name="Rivas-Marin E."/>
            <person name="Kohn T."/>
            <person name="Peeters S.H."/>
            <person name="Heuer A."/>
            <person name="Rast P."/>
            <person name="Oberbeckmann S."/>
            <person name="Bunk B."/>
            <person name="Jeske O."/>
            <person name="Meyerdierks A."/>
            <person name="Storesund J.E."/>
            <person name="Kallscheuer N."/>
            <person name="Luecker S."/>
            <person name="Lage O.M."/>
            <person name="Pohl T."/>
            <person name="Merkel B.J."/>
            <person name="Hornburger P."/>
            <person name="Mueller R.-W."/>
            <person name="Bruemmer F."/>
            <person name="Labrenz M."/>
            <person name="Spormann A.M."/>
            <person name="Op den Camp H."/>
            <person name="Overmann J."/>
            <person name="Amann R."/>
            <person name="Jetten M.S.M."/>
            <person name="Mascher T."/>
            <person name="Medema M.H."/>
            <person name="Devos D.P."/>
            <person name="Kaster A.-K."/>
            <person name="Ovreas L."/>
            <person name="Rohde M."/>
            <person name="Galperin M.Y."/>
            <person name="Jogler C."/>
        </authorList>
    </citation>
    <scope>NUCLEOTIDE SEQUENCE [LARGE SCALE GENOMIC DNA]</scope>
    <source>
        <strain evidence="12 13">Q31a</strain>
    </source>
</reference>
<dbReference type="NCBIfam" id="TIGR00507">
    <property type="entry name" value="aroE"/>
    <property type="match status" value="1"/>
</dbReference>
<evidence type="ECO:0000256" key="1">
    <source>
        <dbReference type="ARBA" id="ARBA00004871"/>
    </source>
</evidence>
<feature type="binding site" evidence="7">
    <location>
        <position position="199"/>
    </location>
    <ligand>
        <name>3-dehydroquinate</name>
        <dbReference type="ChEBI" id="CHEBI:32364"/>
    </ligand>
</feature>
<dbReference type="PANTHER" id="PTHR21089:SF1">
    <property type="entry name" value="BIFUNCTIONAL 3-DEHYDROQUINATE DEHYDRATASE_SHIKIMATE DEHYDROGENASE, CHLOROPLASTIC"/>
    <property type="match status" value="1"/>
</dbReference>
<proteinExistence type="inferred from homology"/>
<feature type="active site" description="Proton acceptor" evidence="8">
    <location>
        <position position="282"/>
    </location>
</feature>
<comment type="catalytic activity">
    <reaction evidence="7">
        <text>3-dehydroquinate = 3-dehydroshikimate + H2O</text>
        <dbReference type="Rhea" id="RHEA:21096"/>
        <dbReference type="ChEBI" id="CHEBI:15377"/>
        <dbReference type="ChEBI" id="CHEBI:16630"/>
        <dbReference type="ChEBI" id="CHEBI:32364"/>
        <dbReference type="EC" id="4.2.1.10"/>
    </reaction>
</comment>
<dbReference type="Gene3D" id="3.20.20.70">
    <property type="entry name" value="Aldolase class I"/>
    <property type="match status" value="1"/>
</dbReference>
<feature type="binding site" evidence="8">
    <location>
        <position position="318"/>
    </location>
    <ligand>
        <name>shikimate</name>
        <dbReference type="ChEBI" id="CHEBI:36208"/>
    </ligand>
</feature>
<dbReference type="HAMAP" id="MF_00222">
    <property type="entry name" value="Shikimate_DH_AroE"/>
    <property type="match status" value="1"/>
</dbReference>
<name>A0A518G4F0_9BACT</name>
<evidence type="ECO:0000256" key="4">
    <source>
        <dbReference type="ARBA" id="ARBA00023002"/>
    </source>
</evidence>
<dbReference type="GO" id="GO:0009423">
    <property type="term" value="P:chorismate biosynthetic process"/>
    <property type="evidence" value="ECO:0007669"/>
    <property type="project" value="UniProtKB-UniRule"/>
</dbReference>
<comment type="similarity">
    <text evidence="8">Belongs to the shikimate dehydrogenase family.</text>
</comment>
<dbReference type="InterPro" id="IPR028939">
    <property type="entry name" value="P5C_Rdtase_cat_N"/>
</dbReference>
<comment type="catalytic activity">
    <reaction evidence="6 8">
        <text>shikimate + NADP(+) = 3-dehydroshikimate + NADPH + H(+)</text>
        <dbReference type="Rhea" id="RHEA:17737"/>
        <dbReference type="ChEBI" id="CHEBI:15378"/>
        <dbReference type="ChEBI" id="CHEBI:16630"/>
        <dbReference type="ChEBI" id="CHEBI:36208"/>
        <dbReference type="ChEBI" id="CHEBI:57783"/>
        <dbReference type="ChEBI" id="CHEBI:58349"/>
        <dbReference type="EC" id="1.1.1.25"/>
    </reaction>
</comment>
<comment type="pathway">
    <text evidence="7">Metabolic intermediate biosynthesis; chorismate biosynthesis; chorismate from D-erythrose 4-phosphate and phosphoenolpyruvate: step 3/7.</text>
</comment>
<feature type="active site" description="Proton donor/acceptor" evidence="7">
    <location>
        <position position="111"/>
    </location>
</feature>
<dbReference type="RefSeq" id="WP_145076433.1">
    <property type="nucleotide sequence ID" value="NZ_CP036298.1"/>
</dbReference>
<dbReference type="SUPFAM" id="SSF53223">
    <property type="entry name" value="Aminoacid dehydrogenase-like, N-terminal domain"/>
    <property type="match status" value="1"/>
</dbReference>
<dbReference type="SUPFAM" id="SSF51735">
    <property type="entry name" value="NAD(P)-binding Rossmann-fold domains"/>
    <property type="match status" value="1"/>
</dbReference>
<dbReference type="NCBIfam" id="TIGR01093">
    <property type="entry name" value="aroD"/>
    <property type="match status" value="1"/>
</dbReference>